<protein>
    <submittedName>
        <fullName evidence="2">Uncharacterized protein</fullName>
    </submittedName>
</protein>
<evidence type="ECO:0000313" key="2">
    <source>
        <dbReference type="EMBL" id="CAF4926117.1"/>
    </source>
</evidence>
<name>A0A821WK80_9NEOP</name>
<dbReference type="Gene3D" id="2.60.40.10">
    <property type="entry name" value="Immunoglobulins"/>
    <property type="match status" value="1"/>
</dbReference>
<dbReference type="Proteomes" id="UP000663880">
    <property type="component" value="Unassembled WGS sequence"/>
</dbReference>
<proteinExistence type="predicted"/>
<evidence type="ECO:0000256" key="1">
    <source>
        <dbReference type="SAM" id="SignalP"/>
    </source>
</evidence>
<keyword evidence="1" id="KW-0732">Signal</keyword>
<reference evidence="2" key="1">
    <citation type="submission" date="2021-02" db="EMBL/GenBank/DDBJ databases">
        <authorList>
            <person name="Steward A R."/>
        </authorList>
    </citation>
    <scope>NUCLEOTIDE SEQUENCE</scope>
</reference>
<comment type="caution">
    <text evidence="2">The sequence shown here is derived from an EMBL/GenBank/DDBJ whole genome shotgun (WGS) entry which is preliminary data.</text>
</comment>
<feature type="chain" id="PRO_5032822382" evidence="1">
    <location>
        <begin position="19"/>
        <end position="197"/>
    </location>
</feature>
<accession>A0A821WK80</accession>
<evidence type="ECO:0000313" key="3">
    <source>
        <dbReference type="Proteomes" id="UP000663880"/>
    </source>
</evidence>
<organism evidence="2 3">
    <name type="scientific">Pieris macdunnoughi</name>
    <dbReference type="NCBI Taxonomy" id="345717"/>
    <lineage>
        <taxon>Eukaryota</taxon>
        <taxon>Metazoa</taxon>
        <taxon>Ecdysozoa</taxon>
        <taxon>Arthropoda</taxon>
        <taxon>Hexapoda</taxon>
        <taxon>Insecta</taxon>
        <taxon>Pterygota</taxon>
        <taxon>Neoptera</taxon>
        <taxon>Endopterygota</taxon>
        <taxon>Lepidoptera</taxon>
        <taxon>Glossata</taxon>
        <taxon>Ditrysia</taxon>
        <taxon>Papilionoidea</taxon>
        <taxon>Pieridae</taxon>
        <taxon>Pierinae</taxon>
        <taxon>Pieris</taxon>
    </lineage>
</organism>
<feature type="signal peptide" evidence="1">
    <location>
        <begin position="1"/>
        <end position="18"/>
    </location>
</feature>
<gene>
    <name evidence="2" type="ORF">PMACD_LOCUS13467</name>
</gene>
<dbReference type="AlphaFoldDB" id="A0A821WK80"/>
<dbReference type="OrthoDB" id="6883439at2759"/>
<keyword evidence="3" id="KW-1185">Reference proteome</keyword>
<sequence>MAFVNLILFNIFLVSVNCELPRINGLKLSFMEPIGVYVEWNTVPYKSMPLIKGYKVKLWSIEEQTTRNFKLLNGDQYPGLQRNDIAQEPFSIEHISKNNVSVITNSNAYYNMARIFMSIDNLYEIRVNTFNATAEGPMTDPIRVKIVKSVTEYTMSPKVVKPRPIYKALGLRRIDSCGVSIITNSSDGEPFIHNSYL</sequence>
<dbReference type="InterPro" id="IPR013783">
    <property type="entry name" value="Ig-like_fold"/>
</dbReference>
<dbReference type="EMBL" id="CAJOBZ010000061">
    <property type="protein sequence ID" value="CAF4926117.1"/>
    <property type="molecule type" value="Genomic_DNA"/>
</dbReference>